<dbReference type="InterPro" id="IPR037518">
    <property type="entry name" value="MPN"/>
</dbReference>
<dbReference type="GO" id="GO:0000045">
    <property type="term" value="P:autophagosome assembly"/>
    <property type="evidence" value="ECO:0007669"/>
    <property type="project" value="InterPro"/>
</dbReference>
<dbReference type="GO" id="GO:0005737">
    <property type="term" value="C:cytoplasm"/>
    <property type="evidence" value="ECO:0007669"/>
    <property type="project" value="InterPro"/>
</dbReference>
<dbReference type="InterPro" id="IPR029071">
    <property type="entry name" value="Ubiquitin-like_domsf"/>
</dbReference>
<evidence type="ECO:0000256" key="3">
    <source>
        <dbReference type="ARBA" id="ARBA00022499"/>
    </source>
</evidence>
<dbReference type="AlphaFoldDB" id="A0A0D8YDZ4"/>
<dbReference type="PROSITE" id="PS50249">
    <property type="entry name" value="MPN"/>
    <property type="match status" value="1"/>
</dbReference>
<dbReference type="GO" id="GO:0006508">
    <property type="term" value="P:proteolysis"/>
    <property type="evidence" value="ECO:0007669"/>
    <property type="project" value="UniProtKB-KW"/>
</dbReference>
<dbReference type="InterPro" id="IPR015063">
    <property type="entry name" value="USP8_dimer"/>
</dbReference>
<dbReference type="Gene3D" id="3.10.20.90">
    <property type="entry name" value="Phosphatidylinositol 3-kinase Catalytic Subunit, Chain A, domain 1"/>
    <property type="match status" value="1"/>
</dbReference>
<dbReference type="STRING" id="29172.A0A0D8YDZ4"/>
<evidence type="ECO:0000256" key="6">
    <source>
        <dbReference type="ARBA" id="ARBA00022786"/>
    </source>
</evidence>
<dbReference type="Pfam" id="PF08969">
    <property type="entry name" value="USP8_dimer"/>
    <property type="match status" value="1"/>
</dbReference>
<dbReference type="CDD" id="cd01612">
    <property type="entry name" value="Ubl_ATG12"/>
    <property type="match status" value="1"/>
</dbReference>
<keyword evidence="4" id="KW-0645">Protease</keyword>
<evidence type="ECO:0000256" key="8">
    <source>
        <dbReference type="ARBA" id="ARBA00022833"/>
    </source>
</evidence>
<keyword evidence="5" id="KW-0479">Metal-binding</keyword>
<accession>A0A0D8YDZ4</accession>
<evidence type="ECO:0000256" key="1">
    <source>
        <dbReference type="ARBA" id="ARBA00001947"/>
    </source>
</evidence>
<proteinExistence type="inferred from homology"/>
<gene>
    <name evidence="12" type="ORF">DICVIV_01043</name>
</gene>
<evidence type="ECO:0000256" key="9">
    <source>
        <dbReference type="ARBA" id="ARBA00023006"/>
    </source>
</evidence>
<evidence type="ECO:0000313" key="13">
    <source>
        <dbReference type="Proteomes" id="UP000053766"/>
    </source>
</evidence>
<evidence type="ECO:0000256" key="7">
    <source>
        <dbReference type="ARBA" id="ARBA00022801"/>
    </source>
</evidence>
<evidence type="ECO:0000256" key="5">
    <source>
        <dbReference type="ARBA" id="ARBA00022723"/>
    </source>
</evidence>
<keyword evidence="9" id="KW-0072">Autophagy</keyword>
<dbReference type="PANTHER" id="PTHR12947:SF13">
    <property type="entry name" value="FI19924P1"/>
    <property type="match status" value="1"/>
</dbReference>
<sequence length="467" mass="52000">MPDEKVTILLRAVGDAPILKQKKFSVDASRTVAWFTQVIKKMIALADDQTLHMYISQTFAPSPDHSLGSLRDCYAVRSDGYLLRKKRVSSQVPCKMNAGERMTNLLALARPQKISNTIPIVRYYRSMIECYRMAVSHANNQDLETALVLLIRFCSFTLEELPKHIQFGQFDGEEKRAVLSLLKPAIERAEDLKKTLRAKFENEAKEICKSYAPQIHSSNEDGHASDKSNIPVPYSDVGTVSIVDPQINTSNIFFPGFDVISNSKDCGGQSTTNAGMRLDRSNKPDSPPVCNIIGNRLVLIAGDLIEKFLICAEDNTMRNIETCGTLCGCVIGCEFLVSHVILPRQKGASDGCFAEGEEEVFAYQNKHDLITLGWIHTHPSQTAFLSSVDLHTQFAYQMMLNEAIAIVCAPSYNQVGTFVLSSYGMSVVECCTKSGFHLHPDAEKLFLEAKHVKYSNSHDITVVDMRK</sequence>
<dbReference type="InterPro" id="IPR044098">
    <property type="entry name" value="STAMBP/STALP-like_MPN"/>
</dbReference>
<keyword evidence="13" id="KW-1185">Reference proteome</keyword>
<dbReference type="SMART" id="SM00232">
    <property type="entry name" value="JAB_MPN"/>
    <property type="match status" value="1"/>
</dbReference>
<dbReference type="GO" id="GO:0061578">
    <property type="term" value="F:K63-linked deubiquitinase activity"/>
    <property type="evidence" value="ECO:0007669"/>
    <property type="project" value="InterPro"/>
</dbReference>
<keyword evidence="7" id="KW-0378">Hydrolase</keyword>
<dbReference type="SUPFAM" id="SSF102712">
    <property type="entry name" value="JAB1/MPN domain"/>
    <property type="match status" value="1"/>
</dbReference>
<dbReference type="MEROPS" id="M67.A09"/>
<organism evidence="12 13">
    <name type="scientific">Dictyocaulus viviparus</name>
    <name type="common">Bovine lungworm</name>
    <dbReference type="NCBI Taxonomy" id="29172"/>
    <lineage>
        <taxon>Eukaryota</taxon>
        <taxon>Metazoa</taxon>
        <taxon>Ecdysozoa</taxon>
        <taxon>Nematoda</taxon>
        <taxon>Chromadorea</taxon>
        <taxon>Rhabditida</taxon>
        <taxon>Rhabditina</taxon>
        <taxon>Rhabditomorpha</taxon>
        <taxon>Strongyloidea</taxon>
        <taxon>Metastrongylidae</taxon>
        <taxon>Dictyocaulus</taxon>
    </lineage>
</organism>
<dbReference type="Proteomes" id="UP000053766">
    <property type="component" value="Unassembled WGS sequence"/>
</dbReference>
<dbReference type="InterPro" id="IPR007242">
    <property type="entry name" value="Atg12"/>
</dbReference>
<comment type="similarity">
    <text evidence="2">Belongs to the peptidase M67C family.</text>
</comment>
<dbReference type="SUPFAM" id="SSF54236">
    <property type="entry name" value="Ubiquitin-like"/>
    <property type="match status" value="1"/>
</dbReference>
<dbReference type="InterPro" id="IPR000555">
    <property type="entry name" value="JAMM/MPN+_dom"/>
</dbReference>
<evidence type="ECO:0000256" key="2">
    <source>
        <dbReference type="ARBA" id="ARBA00010981"/>
    </source>
</evidence>
<dbReference type="Gene3D" id="1.20.58.80">
    <property type="entry name" value="Phosphotransferase system, lactose/cellobiose-type IIA subunit"/>
    <property type="match status" value="1"/>
</dbReference>
<dbReference type="GO" id="GO:0140492">
    <property type="term" value="F:metal-dependent deubiquitinase activity"/>
    <property type="evidence" value="ECO:0007669"/>
    <property type="project" value="InterPro"/>
</dbReference>
<dbReference type="GO" id="GO:0046872">
    <property type="term" value="F:metal ion binding"/>
    <property type="evidence" value="ECO:0007669"/>
    <property type="project" value="UniProtKB-KW"/>
</dbReference>
<feature type="domain" description="MPN" evidence="11">
    <location>
        <begin position="298"/>
        <end position="429"/>
    </location>
</feature>
<dbReference type="Pfam" id="PF04110">
    <property type="entry name" value="APG12"/>
    <property type="match status" value="1"/>
</dbReference>
<keyword evidence="6" id="KW-0833">Ubl conjugation pathway</keyword>
<evidence type="ECO:0000256" key="10">
    <source>
        <dbReference type="ARBA" id="ARBA00023049"/>
    </source>
</evidence>
<protein>
    <submittedName>
        <fullName evidence="12">Mov34/MPN/PAD-1 family protein</fullName>
    </submittedName>
</protein>
<keyword evidence="8" id="KW-0862">Zinc</keyword>
<evidence type="ECO:0000259" key="11">
    <source>
        <dbReference type="PROSITE" id="PS50249"/>
    </source>
</evidence>
<dbReference type="GO" id="GO:0070536">
    <property type="term" value="P:protein K63-linked deubiquitination"/>
    <property type="evidence" value="ECO:0007669"/>
    <property type="project" value="InterPro"/>
</dbReference>
<dbReference type="CDD" id="cd08066">
    <property type="entry name" value="MPN_AMSH_like"/>
    <property type="match status" value="1"/>
</dbReference>
<keyword evidence="10" id="KW-0482">Metalloprotease</keyword>
<name>A0A0D8YDZ4_DICVI</name>
<dbReference type="OrthoDB" id="3640at2759"/>
<dbReference type="EMBL" id="KN716159">
    <property type="protein sequence ID" value="KJH52836.1"/>
    <property type="molecule type" value="Genomic_DNA"/>
</dbReference>
<reference evidence="12 13" key="1">
    <citation type="submission" date="2013-11" db="EMBL/GenBank/DDBJ databases">
        <title>Draft genome of the bovine lungworm Dictyocaulus viviparus.</title>
        <authorList>
            <person name="Mitreva M."/>
        </authorList>
    </citation>
    <scope>NUCLEOTIDE SEQUENCE [LARGE SCALE GENOMIC DNA]</scope>
    <source>
        <strain evidence="12 13">HannoverDv2000</strain>
    </source>
</reference>
<keyword evidence="3" id="KW-1017">Isopeptide bond</keyword>
<reference evidence="13" key="2">
    <citation type="journal article" date="2016" name="Sci. Rep.">
        <title>Dictyocaulus viviparus genome, variome and transcriptome elucidate lungworm biology and support future intervention.</title>
        <authorList>
            <person name="McNulty S.N."/>
            <person name="Strube C."/>
            <person name="Rosa B.A."/>
            <person name="Martin J.C."/>
            <person name="Tyagi R."/>
            <person name="Choi Y.J."/>
            <person name="Wang Q."/>
            <person name="Hallsworth Pepin K."/>
            <person name="Zhang X."/>
            <person name="Ozersky P."/>
            <person name="Wilson R.K."/>
            <person name="Sternberg P.W."/>
            <person name="Gasser R.B."/>
            <person name="Mitreva M."/>
        </authorList>
    </citation>
    <scope>NUCLEOTIDE SEQUENCE [LARGE SCALE GENOMIC DNA]</scope>
    <source>
        <strain evidence="13">HannoverDv2000</strain>
    </source>
</reference>
<dbReference type="PANTHER" id="PTHR12947">
    <property type="entry name" value="AMSH-LIKE PROTEASE"/>
    <property type="match status" value="1"/>
</dbReference>
<dbReference type="Pfam" id="PF01398">
    <property type="entry name" value="JAB"/>
    <property type="match status" value="1"/>
</dbReference>
<comment type="cofactor">
    <cofactor evidence="1">
        <name>Zn(2+)</name>
        <dbReference type="ChEBI" id="CHEBI:29105"/>
    </cofactor>
</comment>
<dbReference type="Gene3D" id="3.40.140.10">
    <property type="entry name" value="Cytidine Deaminase, domain 2"/>
    <property type="match status" value="1"/>
</dbReference>
<evidence type="ECO:0000256" key="4">
    <source>
        <dbReference type="ARBA" id="ARBA00022670"/>
    </source>
</evidence>
<evidence type="ECO:0000313" key="12">
    <source>
        <dbReference type="EMBL" id="KJH52836.1"/>
    </source>
</evidence>